<dbReference type="InterPro" id="IPR024079">
    <property type="entry name" value="MetalloPept_cat_dom_sf"/>
</dbReference>
<dbReference type="Gene3D" id="3.40.390.10">
    <property type="entry name" value="Collagenase (Catalytic Domain)"/>
    <property type="match status" value="1"/>
</dbReference>
<sequence length="351" mass="36798">TVLTVTFVSTGSASGSGSPTETCPSTSDQVLTVSEADGASATGCDLEGMSVVSTSGTVVVPEVGEAISLTDMMSNGTETGLIVGVTPDGTVEVEMTHESAPSTSGEDSEASLDPQDIEFPNRPPPIESNKCNSSAHALTGTRWGDTSPEWRINQGTIPTAEVSVAGAVTAIRTALGNVVHQENSCGFGDATTISGTYLGDTNVVAPISFDSAGNSVCMANSTRDGLNEVQFGQRGSKQNSIVLATTCARRNYRDGVDQTAEVDMEIASSFAAFGSRPAFAAGWTIYPNASYCEQDRDFDLEGVATHEFGHWYGLAHVTDDSQLMFPNPSKPCATDWRYLGRGDILGMRALY</sequence>
<keyword evidence="6" id="KW-0482">Metalloprotease</keyword>
<reference evidence="6 7" key="1">
    <citation type="submission" date="2024-09" db="EMBL/GenBank/DDBJ databases">
        <authorList>
            <person name="Sun Q."/>
            <person name="Mori K."/>
        </authorList>
    </citation>
    <scope>NUCLEOTIDE SEQUENCE [LARGE SCALE GENOMIC DNA]</scope>
    <source>
        <strain evidence="6 7">JCM 9626</strain>
    </source>
</reference>
<dbReference type="InterPro" id="IPR001818">
    <property type="entry name" value="Pept_M10_metallopeptidase"/>
</dbReference>
<dbReference type="RefSeq" id="WP_379140204.1">
    <property type="nucleotide sequence ID" value="NZ_JBHMDG010000001.1"/>
</dbReference>
<dbReference type="EC" id="3.4.24.-" evidence="6"/>
<proteinExistence type="predicted"/>
<evidence type="ECO:0000256" key="2">
    <source>
        <dbReference type="ARBA" id="ARBA00022723"/>
    </source>
</evidence>
<dbReference type="EMBL" id="JBHMDG010000001">
    <property type="protein sequence ID" value="MFB9311484.1"/>
    <property type="molecule type" value="Genomic_DNA"/>
</dbReference>
<gene>
    <name evidence="6" type="ORF">ACFFRI_00385</name>
</gene>
<keyword evidence="4" id="KW-0862">Zinc</keyword>
<comment type="caution">
    <text evidence="6">The sequence shown here is derived from an EMBL/GenBank/DDBJ whole genome shotgun (WGS) entry which is preliminary data.</text>
</comment>
<keyword evidence="1" id="KW-0645">Protease</keyword>
<evidence type="ECO:0000256" key="4">
    <source>
        <dbReference type="ARBA" id="ARBA00022833"/>
    </source>
</evidence>
<dbReference type="PRINTS" id="PR00138">
    <property type="entry name" value="MATRIXIN"/>
</dbReference>
<keyword evidence="7" id="KW-1185">Reference proteome</keyword>
<evidence type="ECO:0000256" key="1">
    <source>
        <dbReference type="ARBA" id="ARBA00022670"/>
    </source>
</evidence>
<feature type="non-terminal residue" evidence="6">
    <location>
        <position position="1"/>
    </location>
</feature>
<keyword evidence="2" id="KW-0479">Metal-binding</keyword>
<name>A0ABV5K748_9ACTN</name>
<evidence type="ECO:0000313" key="7">
    <source>
        <dbReference type="Proteomes" id="UP001589750"/>
    </source>
</evidence>
<organism evidence="6 7">
    <name type="scientific">Nocardioides plantarum</name>
    <dbReference type="NCBI Taxonomy" id="29299"/>
    <lineage>
        <taxon>Bacteria</taxon>
        <taxon>Bacillati</taxon>
        <taxon>Actinomycetota</taxon>
        <taxon>Actinomycetes</taxon>
        <taxon>Propionibacteriales</taxon>
        <taxon>Nocardioidaceae</taxon>
        <taxon>Nocardioides</taxon>
    </lineage>
</organism>
<dbReference type="SUPFAM" id="SSF55486">
    <property type="entry name" value="Metalloproteases ('zincins'), catalytic domain"/>
    <property type="match status" value="1"/>
</dbReference>
<protein>
    <submittedName>
        <fullName evidence="6">Matrixin family metalloprotease</fullName>
        <ecNumber evidence="6">3.4.24.-</ecNumber>
    </submittedName>
</protein>
<dbReference type="Pfam" id="PF00413">
    <property type="entry name" value="Peptidase_M10"/>
    <property type="match status" value="1"/>
</dbReference>
<dbReference type="InterPro" id="IPR021190">
    <property type="entry name" value="Pept_M10A"/>
</dbReference>
<keyword evidence="3 6" id="KW-0378">Hydrolase</keyword>
<evidence type="ECO:0000256" key="3">
    <source>
        <dbReference type="ARBA" id="ARBA00022801"/>
    </source>
</evidence>
<accession>A0ABV5K748</accession>
<evidence type="ECO:0000259" key="5">
    <source>
        <dbReference type="Pfam" id="PF00413"/>
    </source>
</evidence>
<feature type="domain" description="Peptidase M10 metallopeptidase" evidence="5">
    <location>
        <begin position="289"/>
        <end position="351"/>
    </location>
</feature>
<evidence type="ECO:0000313" key="6">
    <source>
        <dbReference type="EMBL" id="MFB9311484.1"/>
    </source>
</evidence>
<dbReference type="GO" id="GO:0008237">
    <property type="term" value="F:metallopeptidase activity"/>
    <property type="evidence" value="ECO:0007669"/>
    <property type="project" value="UniProtKB-KW"/>
</dbReference>
<dbReference type="Proteomes" id="UP001589750">
    <property type="component" value="Unassembled WGS sequence"/>
</dbReference>